<dbReference type="Gene3D" id="3.40.50.10950">
    <property type="match status" value="1"/>
</dbReference>
<comment type="catalytic activity">
    <reaction evidence="1">
        <text>acetyl-CoA + phosphate = acetyl phosphate + CoA</text>
        <dbReference type="Rhea" id="RHEA:19521"/>
        <dbReference type="ChEBI" id="CHEBI:22191"/>
        <dbReference type="ChEBI" id="CHEBI:43474"/>
        <dbReference type="ChEBI" id="CHEBI:57287"/>
        <dbReference type="ChEBI" id="CHEBI:57288"/>
        <dbReference type="EC" id="2.3.1.8"/>
    </reaction>
</comment>
<dbReference type="InterPro" id="IPR002505">
    <property type="entry name" value="PTA_PTB"/>
</dbReference>
<evidence type="ECO:0000256" key="4">
    <source>
        <dbReference type="ARBA" id="ARBA00023315"/>
    </source>
</evidence>
<dbReference type="PANTHER" id="PTHR43356">
    <property type="entry name" value="PHOSPHATE ACETYLTRANSFERASE"/>
    <property type="match status" value="1"/>
</dbReference>
<evidence type="ECO:0000256" key="1">
    <source>
        <dbReference type="ARBA" id="ARBA00000705"/>
    </source>
</evidence>
<dbReference type="InterPro" id="IPR050500">
    <property type="entry name" value="Phos_Acetyltrans/Butyryltrans"/>
</dbReference>
<dbReference type="InterPro" id="IPR042112">
    <property type="entry name" value="P_AcTrfase_dom2"/>
</dbReference>
<dbReference type="GO" id="GO:0008959">
    <property type="term" value="F:phosphate acetyltransferase activity"/>
    <property type="evidence" value="ECO:0007669"/>
    <property type="project" value="UniProtKB-EC"/>
</dbReference>
<accession>A0A449A4F3</accession>
<keyword evidence="7" id="KW-1185">Reference proteome</keyword>
<dbReference type="InterPro" id="IPR042113">
    <property type="entry name" value="P_AcTrfase_dom1"/>
</dbReference>
<dbReference type="AlphaFoldDB" id="A0A449A4F3"/>
<keyword evidence="4 6" id="KW-0012">Acyltransferase</keyword>
<dbReference type="PIRSF" id="PIRSF000428">
    <property type="entry name" value="P_Ac_trans"/>
    <property type="match status" value="1"/>
</dbReference>
<evidence type="ECO:0000259" key="5">
    <source>
        <dbReference type="Pfam" id="PF01515"/>
    </source>
</evidence>
<dbReference type="EC" id="2.3.1.8" evidence="6"/>
<dbReference type="KEGG" id="mnu:NCTC10166_00063"/>
<evidence type="ECO:0000256" key="2">
    <source>
        <dbReference type="ARBA" id="ARBA00005656"/>
    </source>
</evidence>
<comment type="similarity">
    <text evidence="2">Belongs to the phosphate acetyltransferase and butyryltransferase family.</text>
</comment>
<proteinExistence type="inferred from homology"/>
<organism evidence="6 7">
    <name type="scientific">Mesomycoplasma neurolyticum</name>
    <dbReference type="NCBI Taxonomy" id="2120"/>
    <lineage>
        <taxon>Bacteria</taxon>
        <taxon>Bacillati</taxon>
        <taxon>Mycoplasmatota</taxon>
        <taxon>Mycoplasmoidales</taxon>
        <taxon>Metamycoplasmataceae</taxon>
        <taxon>Mesomycoplasma</taxon>
    </lineage>
</organism>
<keyword evidence="3 6" id="KW-0808">Transferase</keyword>
<evidence type="ECO:0000313" key="6">
    <source>
        <dbReference type="EMBL" id="VEU59108.1"/>
    </source>
</evidence>
<evidence type="ECO:0000313" key="7">
    <source>
        <dbReference type="Proteomes" id="UP000289440"/>
    </source>
</evidence>
<gene>
    <name evidence="6" type="primary">MCYN0517_1</name>
    <name evidence="6" type="ORF">NCTC10166_00063</name>
</gene>
<dbReference type="OrthoDB" id="9805787at2"/>
<name>A0A449A4F3_9BACT</name>
<dbReference type="InterPro" id="IPR012147">
    <property type="entry name" value="P_Ac_Bu_trans"/>
</dbReference>
<feature type="domain" description="Phosphate acetyl/butaryl transferase" evidence="5">
    <location>
        <begin position="14"/>
        <end position="313"/>
    </location>
</feature>
<dbReference type="EMBL" id="LR214951">
    <property type="protein sequence ID" value="VEU59108.1"/>
    <property type="molecule type" value="Genomic_DNA"/>
</dbReference>
<dbReference type="RefSeq" id="WP_129719493.1">
    <property type="nucleotide sequence ID" value="NZ_LR214951.1"/>
</dbReference>
<dbReference type="PANTHER" id="PTHR43356:SF3">
    <property type="entry name" value="PHOSPHATE ACETYLTRANSFERASE"/>
    <property type="match status" value="1"/>
</dbReference>
<dbReference type="NCBIfam" id="NF007233">
    <property type="entry name" value="PRK09653.1"/>
    <property type="match status" value="1"/>
</dbReference>
<dbReference type="Gene3D" id="3.40.50.10750">
    <property type="entry name" value="Isocitrate/Isopropylmalate dehydrogenase-like"/>
    <property type="match status" value="1"/>
</dbReference>
<evidence type="ECO:0000256" key="3">
    <source>
        <dbReference type="ARBA" id="ARBA00022679"/>
    </source>
</evidence>
<protein>
    <submittedName>
        <fullName evidence="6">Phosphate acetyltransferase</fullName>
        <ecNumber evidence="6">2.3.1.8</ecNumber>
    </submittedName>
</protein>
<dbReference type="SUPFAM" id="SSF53659">
    <property type="entry name" value="Isocitrate/Isopropylmalate dehydrogenase-like"/>
    <property type="match status" value="1"/>
</dbReference>
<sequence>MSFKILLENQIKLKNETNSKRKIVIIDGDDQRAVDAANLLVQSKLITPVLLVDKLHKNISDEIIQEVMSDDKKEKFGELFFELRKGKETLENAKKALQTKPFYAMMMLKNKEVDGVVGGLNFTTSDILRAAFKVIGPMPGVKTISSAMIMHKNEEKLIFSDISVNIKPTSDQLAEIGFNAELFAKSLGLDPKVAFLSFSTDGSAKSEETKTVVAAFEKYKTLSSNSNVIGEVQFDAAYIEKVKKDKYKKPSFEGSANVFVFPTLDAGNIGYKIAQRMGGYGAIGPIITGVGAPVNDLSRGATVEDVYNTILITTLQTFKEEK</sequence>
<reference evidence="6 7" key="1">
    <citation type="submission" date="2019-01" db="EMBL/GenBank/DDBJ databases">
        <authorList>
            <consortium name="Pathogen Informatics"/>
        </authorList>
    </citation>
    <scope>NUCLEOTIDE SEQUENCE [LARGE SCALE GENOMIC DNA]</scope>
    <source>
        <strain evidence="6 7">NCTC10166</strain>
    </source>
</reference>
<dbReference type="Proteomes" id="UP000289440">
    <property type="component" value="Chromosome"/>
</dbReference>
<dbReference type="Pfam" id="PF01515">
    <property type="entry name" value="PTA_PTB"/>
    <property type="match status" value="1"/>
</dbReference>